<dbReference type="PROSITE" id="PS51257">
    <property type="entry name" value="PROKAR_LIPOPROTEIN"/>
    <property type="match status" value="1"/>
</dbReference>
<dbReference type="Gene3D" id="2.160.20.20">
    <property type="match status" value="1"/>
</dbReference>
<dbReference type="SUPFAM" id="SSF51126">
    <property type="entry name" value="Pectin lyase-like"/>
    <property type="match status" value="2"/>
</dbReference>
<dbReference type="InterPro" id="IPR006626">
    <property type="entry name" value="PbH1"/>
</dbReference>
<evidence type="ECO:0008006" key="4">
    <source>
        <dbReference type="Google" id="ProtNLM"/>
    </source>
</evidence>
<dbReference type="EMBL" id="ATFF01000006">
    <property type="protein sequence ID" value="EPF30475.1"/>
    <property type="molecule type" value="Genomic_DNA"/>
</dbReference>
<name>S3JZ23_TREMA</name>
<evidence type="ECO:0000256" key="1">
    <source>
        <dbReference type="SAM" id="SignalP"/>
    </source>
</evidence>
<dbReference type="PATRIC" id="fig|1125699.3.peg.805"/>
<proteinExistence type="predicted"/>
<dbReference type="PANTHER" id="PTHR11319:SF35">
    <property type="entry name" value="OUTER MEMBRANE PROTEIN PMPC-RELATED"/>
    <property type="match status" value="1"/>
</dbReference>
<dbReference type="AlphaFoldDB" id="S3JZ23"/>
<dbReference type="InterPro" id="IPR012332">
    <property type="entry name" value="Autotransporter_pectin_lyase_C"/>
</dbReference>
<dbReference type="PANTHER" id="PTHR11319">
    <property type="entry name" value="G PROTEIN-COUPLED RECEPTOR-RELATED"/>
    <property type="match status" value="1"/>
</dbReference>
<keyword evidence="1" id="KW-0732">Signal</keyword>
<comment type="caution">
    <text evidence="2">The sequence shown here is derived from an EMBL/GenBank/DDBJ whole genome shotgun (WGS) entry which is preliminary data.</text>
</comment>
<protein>
    <recommendedName>
        <fullName evidence="4">Polymorphic outer membrane protein</fullName>
    </recommendedName>
</protein>
<accession>S3JZ23</accession>
<dbReference type="RefSeq" id="WP_016525086.1">
    <property type="nucleotide sequence ID" value="NZ_KE332518.1"/>
</dbReference>
<keyword evidence="3" id="KW-1185">Reference proteome</keyword>
<dbReference type="HOGENOM" id="CLU_010206_0_0_12"/>
<evidence type="ECO:0000313" key="2">
    <source>
        <dbReference type="EMBL" id="EPF30475.1"/>
    </source>
</evidence>
<organism evidence="2 3">
    <name type="scientific">Treponema maltophilum ATCC 51939</name>
    <dbReference type="NCBI Taxonomy" id="1125699"/>
    <lineage>
        <taxon>Bacteria</taxon>
        <taxon>Pseudomonadati</taxon>
        <taxon>Spirochaetota</taxon>
        <taxon>Spirochaetia</taxon>
        <taxon>Spirochaetales</taxon>
        <taxon>Treponemataceae</taxon>
        <taxon>Treponema</taxon>
    </lineage>
</organism>
<dbReference type="STRING" id="1125699.HMPREF9194_00792"/>
<dbReference type="SMART" id="SM00710">
    <property type="entry name" value="PbH1"/>
    <property type="match status" value="10"/>
</dbReference>
<sequence>MKRSGKNFIRAAVCAAVIALLFGMTACKQFTADIDEEFGYWASEVVPVDYSFDVSYQMSNDGALCIPSDSPVTLTIKLHNSRKFSLIMPTSTSSAADVQKIIRFPGLSTQPTYGTDYTLEQTPDKSALRLKYGSTFLKAHEWSNGNIGAEITLTSTDGRKFGKKFSLNIEANTPPPEIGDITIAKTNEADPHYVLCFKVDNSAMNTTIAGENLHNDLGLVITKEGGETKKILLPIESSGFAVDTTNGLLSSASQIIDPVPSGTWKVCFKTGTSLTESTLPQKYTVRLIDTKGLSSAPKEAHTLGYIASGSSPTNAWKNLKEAVESAEAGGVITVMGEVKATNATDNHGAISVTKKITVKGTGLTPVLNADKDIGGKPKHRIFTVENGGELTLENITLKGGMAAGTTDDEQSGGGIFVKAGCKAKLTNCIIKNCEAAEFGGAICSEGELTLDRGTIGGSAADANKANQGGGICIQKNGRFTLKTATISGNKASYGGAISVRESGSVSMESGFLMRNTVSSLGGGVLVDNSASFTSVSFTMTGGEIKNNTGQSGGGGVFVHRGTFTLSGGTIESNTADAGKNGGGIYVDSTGKLFITGGSIKLNKTTKNGSDIGKGGGVYVDGSSKVTLVMSGGSIEGNEAGKNGSTYEGSGGGVHIDRGTFTMTGGEIKTNNAKNGGGVALDKGGTLELSGSGEISGNTAENNGLGGGICVGTDADANENTGTLTMTGGEISDNTANGGGGIAVLHGTFTMSKGKVSGNTAAQKGGGIFGYYYSSTDEAKGEITVLDGEISGNTAEASGVMAGGGICSLYKLTVSGGDIKNNTATNGFGGGIGVNNETFDFSGGTVSGNMTLSSVPTSALGKGIFVDRRVTMTMSGSAKVDTGNDVYLGNDGTTTRASITVTAPLTNTLAATLTMENDTTGYEVGRVVVKGDGYTLTTDYKDKFPITPQTLPTSKDWTTELAGNQLKLKTQ</sequence>
<feature type="chain" id="PRO_5004522697" description="Polymorphic outer membrane protein" evidence="1">
    <location>
        <begin position="33"/>
        <end position="970"/>
    </location>
</feature>
<evidence type="ECO:0000313" key="3">
    <source>
        <dbReference type="Proteomes" id="UP000014541"/>
    </source>
</evidence>
<dbReference type="Proteomes" id="UP000014541">
    <property type="component" value="Unassembled WGS sequence"/>
</dbReference>
<gene>
    <name evidence="2" type="ORF">HMPREF9194_00792</name>
</gene>
<feature type="signal peptide" evidence="1">
    <location>
        <begin position="1"/>
        <end position="32"/>
    </location>
</feature>
<dbReference type="eggNOG" id="COG3210">
    <property type="taxonomic scope" value="Bacteria"/>
</dbReference>
<reference evidence="2 3" key="1">
    <citation type="submission" date="2013-04" db="EMBL/GenBank/DDBJ databases">
        <title>The Genome Sequence of Treponema maltophilum ATCC 51939.</title>
        <authorList>
            <consortium name="The Broad Institute Genomics Platform"/>
            <person name="Earl A."/>
            <person name="Ward D."/>
            <person name="Feldgarden M."/>
            <person name="Gevers D."/>
            <person name="Leonetti C."/>
            <person name="Blanton J.M."/>
            <person name="Dewhirst F.E."/>
            <person name="Izard J."/>
            <person name="Walker B."/>
            <person name="Young S."/>
            <person name="Zeng Q."/>
            <person name="Gargeya S."/>
            <person name="Fitzgerald M."/>
            <person name="Haas B."/>
            <person name="Abouelleil A."/>
            <person name="Allen A.W."/>
            <person name="Alvarado L."/>
            <person name="Arachchi H.M."/>
            <person name="Berlin A.M."/>
            <person name="Chapman S.B."/>
            <person name="Gainer-Dewar J."/>
            <person name="Goldberg J."/>
            <person name="Griggs A."/>
            <person name="Gujja S."/>
            <person name="Hansen M."/>
            <person name="Howarth C."/>
            <person name="Imamovic A."/>
            <person name="Ireland A."/>
            <person name="Larimer J."/>
            <person name="McCowan C."/>
            <person name="Murphy C."/>
            <person name="Pearson M."/>
            <person name="Poon T.W."/>
            <person name="Priest M."/>
            <person name="Roberts A."/>
            <person name="Saif S."/>
            <person name="Shea T."/>
            <person name="Sisk P."/>
            <person name="Sykes S."/>
            <person name="Wortman J."/>
            <person name="Nusbaum C."/>
            <person name="Birren B."/>
        </authorList>
    </citation>
    <scope>NUCLEOTIDE SEQUENCE [LARGE SCALE GENOMIC DNA]</scope>
    <source>
        <strain evidence="2 3">ATCC 51939</strain>
    </source>
</reference>
<dbReference type="InterPro" id="IPR011050">
    <property type="entry name" value="Pectin_lyase_fold/virulence"/>
</dbReference>